<dbReference type="EMBL" id="CAJNOW010005722">
    <property type="protein sequence ID" value="CAF1458456.1"/>
    <property type="molecule type" value="Genomic_DNA"/>
</dbReference>
<sequence>MQPPIVVLNGTHHDENTIKQFISHFFNFHVLSMIGLNVFGGVLIAVHKSIRSQRVAKFNNLPNIIVLEIGSDSDMFQSVTCYSPPAESIPLDLFDRLLQHNPNSIFTGDLNAKHSSWSKSIENQKGRALFNWLSSSQTHTSLKIINNVEINLKQNSLGTTRVSTNNTTSSTPQITLNTSQLSSSEDKQLNESSETDEMKCSDNEQTPRTVQNIEEVKNNKASVWKHFDQLDENVYMCQLCYKSIKIMNHNDCNLRSHLGRQHNMPELMYNSQRQQLIPKPSQIKPEKKRELHEAAIDCIITDGRSFNDFRRPGMDKFLNVIYPG</sequence>
<proteinExistence type="predicted"/>
<evidence type="ECO:0000313" key="9">
    <source>
        <dbReference type="Proteomes" id="UP000663834"/>
    </source>
</evidence>
<dbReference type="Pfam" id="PF14529">
    <property type="entry name" value="Exo_endo_phos_2"/>
    <property type="match status" value="1"/>
</dbReference>
<evidence type="ECO:0000256" key="1">
    <source>
        <dbReference type="ARBA" id="ARBA00022723"/>
    </source>
</evidence>
<keyword evidence="6" id="KW-1133">Transmembrane helix</keyword>
<evidence type="ECO:0000313" key="8">
    <source>
        <dbReference type="EMBL" id="CAF1458456.1"/>
    </source>
</evidence>
<dbReference type="Proteomes" id="UP000663834">
    <property type="component" value="Unassembled WGS sequence"/>
</dbReference>
<protein>
    <recommendedName>
        <fullName evidence="7">BED-type domain-containing protein</fullName>
    </recommendedName>
</protein>
<gene>
    <name evidence="8" type="ORF">KQP761_LOCUS12374</name>
</gene>
<name>A0A815Q560_9BILA</name>
<reference evidence="8" key="1">
    <citation type="submission" date="2021-02" db="EMBL/GenBank/DDBJ databases">
        <authorList>
            <person name="Nowell W R."/>
        </authorList>
    </citation>
    <scope>NUCLEOTIDE SEQUENCE</scope>
</reference>
<dbReference type="InterPro" id="IPR036691">
    <property type="entry name" value="Endo/exonu/phosph_ase_sf"/>
</dbReference>
<dbReference type="OrthoDB" id="412981at2759"/>
<keyword evidence="6" id="KW-0472">Membrane</keyword>
<accession>A0A815Q560</accession>
<dbReference type="Pfam" id="PF02892">
    <property type="entry name" value="zf-BED"/>
    <property type="match status" value="1"/>
</dbReference>
<dbReference type="InterPro" id="IPR005135">
    <property type="entry name" value="Endo/exonuclease/phosphatase"/>
</dbReference>
<dbReference type="GO" id="GO:0003677">
    <property type="term" value="F:DNA binding"/>
    <property type="evidence" value="ECO:0007669"/>
    <property type="project" value="InterPro"/>
</dbReference>
<dbReference type="InterPro" id="IPR003656">
    <property type="entry name" value="Znf_BED"/>
</dbReference>
<feature type="transmembrane region" description="Helical" evidence="6">
    <location>
        <begin position="26"/>
        <end position="46"/>
    </location>
</feature>
<evidence type="ECO:0000256" key="3">
    <source>
        <dbReference type="ARBA" id="ARBA00022833"/>
    </source>
</evidence>
<keyword evidence="1" id="KW-0479">Metal-binding</keyword>
<feature type="compositionally biased region" description="Polar residues" evidence="5">
    <location>
        <begin position="172"/>
        <end position="183"/>
    </location>
</feature>
<dbReference type="GO" id="GO:0008270">
    <property type="term" value="F:zinc ion binding"/>
    <property type="evidence" value="ECO:0007669"/>
    <property type="project" value="UniProtKB-KW"/>
</dbReference>
<evidence type="ECO:0000256" key="6">
    <source>
        <dbReference type="SAM" id="Phobius"/>
    </source>
</evidence>
<keyword evidence="2 4" id="KW-0863">Zinc-finger</keyword>
<dbReference type="PROSITE" id="PS50808">
    <property type="entry name" value="ZF_BED"/>
    <property type="match status" value="1"/>
</dbReference>
<organism evidence="8 9">
    <name type="scientific">Rotaria magnacalcarata</name>
    <dbReference type="NCBI Taxonomy" id="392030"/>
    <lineage>
        <taxon>Eukaryota</taxon>
        <taxon>Metazoa</taxon>
        <taxon>Spiralia</taxon>
        <taxon>Gnathifera</taxon>
        <taxon>Rotifera</taxon>
        <taxon>Eurotatoria</taxon>
        <taxon>Bdelloidea</taxon>
        <taxon>Philodinida</taxon>
        <taxon>Philodinidae</taxon>
        <taxon>Rotaria</taxon>
    </lineage>
</organism>
<dbReference type="AlphaFoldDB" id="A0A815Q560"/>
<evidence type="ECO:0000256" key="4">
    <source>
        <dbReference type="PROSITE-ProRule" id="PRU00027"/>
    </source>
</evidence>
<evidence type="ECO:0000256" key="5">
    <source>
        <dbReference type="SAM" id="MobiDB-lite"/>
    </source>
</evidence>
<comment type="caution">
    <text evidence="8">The sequence shown here is derived from an EMBL/GenBank/DDBJ whole genome shotgun (WGS) entry which is preliminary data.</text>
</comment>
<keyword evidence="6" id="KW-0812">Transmembrane</keyword>
<keyword evidence="3" id="KW-0862">Zinc</keyword>
<dbReference type="SUPFAM" id="SSF56219">
    <property type="entry name" value="DNase I-like"/>
    <property type="match status" value="1"/>
</dbReference>
<feature type="region of interest" description="Disordered" evidence="5">
    <location>
        <begin position="161"/>
        <end position="207"/>
    </location>
</feature>
<evidence type="ECO:0000259" key="7">
    <source>
        <dbReference type="PROSITE" id="PS50808"/>
    </source>
</evidence>
<dbReference type="GO" id="GO:0003824">
    <property type="term" value="F:catalytic activity"/>
    <property type="evidence" value="ECO:0007669"/>
    <property type="project" value="InterPro"/>
</dbReference>
<feature type="domain" description="BED-type" evidence="7">
    <location>
        <begin position="218"/>
        <end position="262"/>
    </location>
</feature>
<evidence type="ECO:0000256" key="2">
    <source>
        <dbReference type="ARBA" id="ARBA00022771"/>
    </source>
</evidence>
<dbReference type="Gene3D" id="3.60.10.10">
    <property type="entry name" value="Endonuclease/exonuclease/phosphatase"/>
    <property type="match status" value="1"/>
</dbReference>
<feature type="compositionally biased region" description="Low complexity" evidence="5">
    <location>
        <begin position="161"/>
        <end position="171"/>
    </location>
</feature>